<dbReference type="Pfam" id="PF12802">
    <property type="entry name" value="MarR_2"/>
    <property type="match status" value="1"/>
</dbReference>
<dbReference type="PANTHER" id="PTHR33164:SF101">
    <property type="entry name" value="TRANSCRIPTIONAL REPRESSOR MPRA"/>
    <property type="match status" value="1"/>
</dbReference>
<dbReference type="Gene3D" id="1.10.10.10">
    <property type="entry name" value="Winged helix-like DNA-binding domain superfamily/Winged helix DNA-binding domain"/>
    <property type="match status" value="1"/>
</dbReference>
<name>A0A7I9VFA1_9ACTN</name>
<evidence type="ECO:0000313" key="3">
    <source>
        <dbReference type="Proteomes" id="UP000444960"/>
    </source>
</evidence>
<dbReference type="InterPro" id="IPR000835">
    <property type="entry name" value="HTH_MarR-typ"/>
</dbReference>
<dbReference type="AlphaFoldDB" id="A0A7I9VFA1"/>
<dbReference type="InterPro" id="IPR039422">
    <property type="entry name" value="MarR/SlyA-like"/>
</dbReference>
<comment type="caution">
    <text evidence="2">The sequence shown here is derived from an EMBL/GenBank/DDBJ whole genome shotgun (WGS) entry which is preliminary data.</text>
</comment>
<gene>
    <name evidence="2" type="ORF">nbrc107696_42170</name>
</gene>
<reference evidence="3" key="1">
    <citation type="submission" date="2019-06" db="EMBL/GenBank/DDBJ databases">
        <title>Gordonia isolated from sludge of a wastewater treatment plant.</title>
        <authorList>
            <person name="Tamura T."/>
            <person name="Aoyama K."/>
            <person name="Kang Y."/>
            <person name="Saito S."/>
            <person name="Akiyama N."/>
            <person name="Yazawa K."/>
            <person name="Gonoi T."/>
            <person name="Mikami Y."/>
        </authorList>
    </citation>
    <scope>NUCLEOTIDE SEQUENCE [LARGE SCALE GENOMIC DNA]</scope>
    <source>
        <strain evidence="3">NBRC 107696</strain>
    </source>
</reference>
<dbReference type="InterPro" id="IPR036388">
    <property type="entry name" value="WH-like_DNA-bd_sf"/>
</dbReference>
<sequence>MTDENWGGPVRDDRDPIARARRNWEDAGWGGEIADGMEAVTSVMRAHQIMLARVEQELKPFGLTFARFELLRLLAFTRHGELPISKASDRLQVHVSSTTSAIARLVDADLVERRPHPTDGRTTLVAITDAGRDRVECATAALNTVFADIGMPAEQSRALVTAIRSLRAAHGDF</sequence>
<evidence type="ECO:0000259" key="1">
    <source>
        <dbReference type="PROSITE" id="PS50995"/>
    </source>
</evidence>
<protein>
    <submittedName>
        <fullName evidence="2">Transcriptional regulator</fullName>
    </submittedName>
</protein>
<accession>A0A7I9VFA1</accession>
<evidence type="ECO:0000313" key="2">
    <source>
        <dbReference type="EMBL" id="GEE03771.1"/>
    </source>
</evidence>
<dbReference type="SUPFAM" id="SSF46785">
    <property type="entry name" value="Winged helix' DNA-binding domain"/>
    <property type="match status" value="1"/>
</dbReference>
<feature type="domain" description="HTH marR-type" evidence="1">
    <location>
        <begin position="36"/>
        <end position="168"/>
    </location>
</feature>
<dbReference type="SMART" id="SM00347">
    <property type="entry name" value="HTH_MARR"/>
    <property type="match status" value="1"/>
</dbReference>
<dbReference type="Proteomes" id="UP000444960">
    <property type="component" value="Unassembled WGS sequence"/>
</dbReference>
<organism evidence="2 3">
    <name type="scientific">Gordonia spumicola</name>
    <dbReference type="NCBI Taxonomy" id="589161"/>
    <lineage>
        <taxon>Bacteria</taxon>
        <taxon>Bacillati</taxon>
        <taxon>Actinomycetota</taxon>
        <taxon>Actinomycetes</taxon>
        <taxon>Mycobacteriales</taxon>
        <taxon>Gordoniaceae</taxon>
        <taxon>Gordonia</taxon>
    </lineage>
</organism>
<dbReference type="EMBL" id="BJOV01000005">
    <property type="protein sequence ID" value="GEE03771.1"/>
    <property type="molecule type" value="Genomic_DNA"/>
</dbReference>
<keyword evidence="3" id="KW-1185">Reference proteome</keyword>
<dbReference type="InterPro" id="IPR036390">
    <property type="entry name" value="WH_DNA-bd_sf"/>
</dbReference>
<proteinExistence type="predicted"/>
<dbReference type="GO" id="GO:0003700">
    <property type="term" value="F:DNA-binding transcription factor activity"/>
    <property type="evidence" value="ECO:0007669"/>
    <property type="project" value="InterPro"/>
</dbReference>
<dbReference type="GO" id="GO:0006950">
    <property type="term" value="P:response to stress"/>
    <property type="evidence" value="ECO:0007669"/>
    <property type="project" value="TreeGrafter"/>
</dbReference>
<dbReference type="PROSITE" id="PS50995">
    <property type="entry name" value="HTH_MARR_2"/>
    <property type="match status" value="1"/>
</dbReference>
<dbReference type="PANTHER" id="PTHR33164">
    <property type="entry name" value="TRANSCRIPTIONAL REGULATOR, MARR FAMILY"/>
    <property type="match status" value="1"/>
</dbReference>